<dbReference type="InterPro" id="IPR000297">
    <property type="entry name" value="PPIase_PpiC"/>
</dbReference>
<evidence type="ECO:0000256" key="6">
    <source>
        <dbReference type="ARBA" id="ARBA00023136"/>
    </source>
</evidence>
<dbReference type="InterPro" id="IPR052029">
    <property type="entry name" value="PpiD_chaperone"/>
</dbReference>
<evidence type="ECO:0000256" key="2">
    <source>
        <dbReference type="ARBA" id="ARBA00022475"/>
    </source>
</evidence>
<dbReference type="Gene3D" id="3.10.50.40">
    <property type="match status" value="1"/>
</dbReference>
<dbReference type="PANTHER" id="PTHR47529:SF1">
    <property type="entry name" value="PERIPLASMIC CHAPERONE PPID"/>
    <property type="match status" value="1"/>
</dbReference>
<dbReference type="STRING" id="1229726.GRFL_1010"/>
<keyword evidence="4" id="KW-0812">Transmembrane</keyword>
<evidence type="ECO:0000256" key="10">
    <source>
        <dbReference type="ARBA" id="ARBA00042775"/>
    </source>
</evidence>
<dbReference type="PANTHER" id="PTHR47529">
    <property type="entry name" value="PEPTIDYL-PROLYL CIS-TRANS ISOMERASE D"/>
    <property type="match status" value="1"/>
</dbReference>
<dbReference type="InterPro" id="IPR027304">
    <property type="entry name" value="Trigger_fact/SurA_dom_sf"/>
</dbReference>
<evidence type="ECO:0000256" key="4">
    <source>
        <dbReference type="ARBA" id="ARBA00022692"/>
    </source>
</evidence>
<keyword evidence="12" id="KW-1185">Reference proteome</keyword>
<dbReference type="GO" id="GO:0005886">
    <property type="term" value="C:plasma membrane"/>
    <property type="evidence" value="ECO:0007669"/>
    <property type="project" value="UniProtKB-SubCell"/>
</dbReference>
<evidence type="ECO:0000313" key="11">
    <source>
        <dbReference type="EMBL" id="APU67734.1"/>
    </source>
</evidence>
<comment type="similarity">
    <text evidence="8">Belongs to the PpiD chaperone family.</text>
</comment>
<keyword evidence="2" id="KW-1003">Cell membrane</keyword>
<dbReference type="Pfam" id="PF13616">
    <property type="entry name" value="Rotamase_3"/>
    <property type="match status" value="1"/>
</dbReference>
<reference evidence="11 12" key="1">
    <citation type="submission" date="2016-07" db="EMBL/GenBank/DDBJ databases">
        <title>Multi-omics approach to identify versatile polysaccharide utilization systems of a marine flavobacterium Gramella flava.</title>
        <authorList>
            <person name="Tang K."/>
        </authorList>
    </citation>
    <scope>NUCLEOTIDE SEQUENCE [LARGE SCALE GENOMIC DNA]</scope>
    <source>
        <strain evidence="11 12">JLT2011</strain>
    </source>
</reference>
<evidence type="ECO:0000313" key="12">
    <source>
        <dbReference type="Proteomes" id="UP000186230"/>
    </source>
</evidence>
<gene>
    <name evidence="11" type="ORF">GRFL_1010</name>
</gene>
<dbReference type="OrthoDB" id="9812372at2"/>
<name>A0A1L7I3F1_9FLAO</name>
<evidence type="ECO:0000256" key="3">
    <source>
        <dbReference type="ARBA" id="ARBA00022519"/>
    </source>
</evidence>
<keyword evidence="5" id="KW-1133">Transmembrane helix</keyword>
<dbReference type="InterPro" id="IPR046357">
    <property type="entry name" value="PPIase_dom_sf"/>
</dbReference>
<keyword evidence="6" id="KW-0472">Membrane</keyword>
<evidence type="ECO:0000256" key="5">
    <source>
        <dbReference type="ARBA" id="ARBA00022989"/>
    </source>
</evidence>
<protein>
    <recommendedName>
        <fullName evidence="9">Periplasmic chaperone PpiD</fullName>
    </recommendedName>
    <alternativeName>
        <fullName evidence="10">Periplasmic folding chaperone</fullName>
    </alternativeName>
</protein>
<evidence type="ECO:0000256" key="1">
    <source>
        <dbReference type="ARBA" id="ARBA00004382"/>
    </source>
</evidence>
<dbReference type="RefSeq" id="WP_083643579.1">
    <property type="nucleotide sequence ID" value="NZ_AMRU01000002.1"/>
</dbReference>
<accession>A0A1L7I3F1</accession>
<dbReference type="SUPFAM" id="SSF109998">
    <property type="entry name" value="Triger factor/SurA peptide-binding domain-like"/>
    <property type="match status" value="1"/>
</dbReference>
<evidence type="ECO:0000256" key="8">
    <source>
        <dbReference type="ARBA" id="ARBA00038408"/>
    </source>
</evidence>
<evidence type="ECO:0000256" key="7">
    <source>
        <dbReference type="ARBA" id="ARBA00023186"/>
    </source>
</evidence>
<dbReference type="AlphaFoldDB" id="A0A1L7I3F1"/>
<evidence type="ECO:0000256" key="9">
    <source>
        <dbReference type="ARBA" id="ARBA00040743"/>
    </source>
</evidence>
<proteinExistence type="inferred from homology"/>
<keyword evidence="3" id="KW-0997">Cell inner membrane</keyword>
<dbReference type="Pfam" id="PF13623">
    <property type="entry name" value="SurA_N_2"/>
    <property type="match status" value="1"/>
</dbReference>
<dbReference type="Proteomes" id="UP000186230">
    <property type="component" value="Chromosome"/>
</dbReference>
<sequence length="706" mass="78133">MAVLNKIRQRSVFLIIIIALALFSFVLADVIRNGGLSSGNSQNVIATVNGKDIDRQEFAQQVENFERNMGGNMSTTQAVNRIWDERLRQVIIEEQIEELGIRAGDGQVTNLVRTQMANNPNFLNEAGMFDENRLREYVANLKASSPQAYEQWVQFTDNLRETAKINNYYTMVGAGIGATEKEGELAYQFQNNNVNLKYVQIPYDKIPHSEAQVSKSEISDYIKSHPEEFKKEASRSIQYVVFDETASNDDKTESQDALKKLRGERVEYNAAISANDTLPGFDNADDYEDFVNNNSDLPFEGRYKFRNDLKGEYSDTLFNLNEGDVYGPYEENGYWKMSKMLESKEIPDSVKASHILVAYQGTRLGAGLSRTKSEAKELADSIARVVKADTAKFAQLAVEFSADQTAQQNNGDLGYFTPGAMIPEFEQYAFGAKTGDVGVVETPLGYHVVAVKDQTTPAKAVKIATIAREITPSEKTMNNLFNEVTKFEIAAAEGDFSEVAKEGGYEVKTVQDMKAMDENIPGAGAQRRIVQWAFGEDAKTGDVRRFDTNNGYVVAQLTEKSDEGLMSAEDASSIVTPILQNKKKAEIIKSQIKGQSLDQIAQNQGVSVQSADAINLAQPTLTGAGSEPRVVGTAFGLKEGETSQPIAGNKGVYVVQVVSKFEAPKMDSYKPFAQQQSMATRAQATMGVFEALKEKAEIEDNRSRFY</sequence>
<dbReference type="SUPFAM" id="SSF54534">
    <property type="entry name" value="FKBP-like"/>
    <property type="match status" value="1"/>
</dbReference>
<dbReference type="GO" id="GO:0003755">
    <property type="term" value="F:peptidyl-prolyl cis-trans isomerase activity"/>
    <property type="evidence" value="ECO:0007669"/>
    <property type="project" value="InterPro"/>
</dbReference>
<keyword evidence="11" id="KW-0413">Isomerase</keyword>
<organism evidence="11 12">
    <name type="scientific">Christiangramia flava JLT2011</name>
    <dbReference type="NCBI Taxonomy" id="1229726"/>
    <lineage>
        <taxon>Bacteria</taxon>
        <taxon>Pseudomonadati</taxon>
        <taxon>Bacteroidota</taxon>
        <taxon>Flavobacteriia</taxon>
        <taxon>Flavobacteriales</taxon>
        <taxon>Flavobacteriaceae</taxon>
        <taxon>Christiangramia</taxon>
    </lineage>
</organism>
<dbReference type="EMBL" id="CP016359">
    <property type="protein sequence ID" value="APU67734.1"/>
    <property type="molecule type" value="Genomic_DNA"/>
</dbReference>
<dbReference type="PROSITE" id="PS50198">
    <property type="entry name" value="PPIC_PPIASE_2"/>
    <property type="match status" value="1"/>
</dbReference>
<keyword evidence="7" id="KW-0143">Chaperone</keyword>
<comment type="subcellular location">
    <subcellularLocation>
        <location evidence="1">Cell inner membrane</location>
        <topology evidence="1">Single-pass type II membrane protein</topology>
        <orientation evidence="1">Periplasmic side</orientation>
    </subcellularLocation>
</comment>
<dbReference type="KEGG" id="gfl:GRFL_1010"/>